<feature type="compositionally biased region" description="Basic and acidic residues" evidence="1">
    <location>
        <begin position="378"/>
        <end position="400"/>
    </location>
</feature>
<dbReference type="Proteomes" id="UP000752696">
    <property type="component" value="Unassembled WGS sequence"/>
</dbReference>
<sequence>MKFNVCFLLLWVSVTLIHAGPTHKTIEKKSLAEDAKVEAIKEDLKIEETGEQKDRSKKAAVCLQIDPASPQVALNENFVQNVPFMVQAQLVPQQVQTLNFVQPVPQSLPQANIVVPQQMIQTASQSLSQANIVLPQQMLQPVHNVQIVQPSSEPHSANQIVQPLEETVPQPEPTPSPKMEIESVTPNHMNIEKPPQSLPARQEALTVMPVVPRYQELMFISEPEHATFVQVPSLSACNHFHNPLNKCTCQNIEPMAMNMMPFVSYPSPYDARSSLMMPHIHTSDVKPGPQGKTKSLINMNIPSYSHRPHYHPTLRGMHYLHPETSLRNKYNLLGSPIIPEAHDLAQTNKSPRETDSSQLSPEKEAETTQVEGKATLIDGRRNARSNKEEIKEQEKQIIKA</sequence>
<evidence type="ECO:0000256" key="1">
    <source>
        <dbReference type="SAM" id="MobiDB-lite"/>
    </source>
</evidence>
<organism evidence="3 4">
    <name type="scientific">Heterotrigona itama</name>
    <dbReference type="NCBI Taxonomy" id="395501"/>
    <lineage>
        <taxon>Eukaryota</taxon>
        <taxon>Metazoa</taxon>
        <taxon>Ecdysozoa</taxon>
        <taxon>Arthropoda</taxon>
        <taxon>Hexapoda</taxon>
        <taxon>Insecta</taxon>
        <taxon>Pterygota</taxon>
        <taxon>Neoptera</taxon>
        <taxon>Endopterygota</taxon>
        <taxon>Hymenoptera</taxon>
        <taxon>Apocrita</taxon>
        <taxon>Aculeata</taxon>
        <taxon>Apoidea</taxon>
        <taxon>Anthophila</taxon>
        <taxon>Apidae</taxon>
        <taxon>Heterotrigona</taxon>
    </lineage>
</organism>
<comment type="caution">
    <text evidence="3">The sequence shown here is derived from an EMBL/GenBank/DDBJ whole genome shotgun (WGS) entry which is preliminary data.</text>
</comment>
<name>A0A6V7GX60_9HYME</name>
<gene>
    <name evidence="3" type="ORF">MHI_LOCUS141740</name>
</gene>
<protein>
    <recommendedName>
        <fullName evidence="5">DUF4794 domain-containing protein</fullName>
    </recommendedName>
</protein>
<dbReference type="EMBL" id="CAJDYZ010002734">
    <property type="protein sequence ID" value="CAD1469675.1"/>
    <property type="molecule type" value="Genomic_DNA"/>
</dbReference>
<accession>A0A6V7GX60</accession>
<keyword evidence="2" id="KW-0732">Signal</keyword>
<evidence type="ECO:0008006" key="5">
    <source>
        <dbReference type="Google" id="ProtNLM"/>
    </source>
</evidence>
<feature type="non-terminal residue" evidence="3">
    <location>
        <position position="400"/>
    </location>
</feature>
<feature type="chain" id="PRO_5028024454" description="DUF4794 domain-containing protein" evidence="2">
    <location>
        <begin position="20"/>
        <end position="400"/>
    </location>
</feature>
<evidence type="ECO:0000313" key="4">
    <source>
        <dbReference type="Proteomes" id="UP000752696"/>
    </source>
</evidence>
<feature type="compositionally biased region" description="Basic and acidic residues" evidence="1">
    <location>
        <begin position="350"/>
        <end position="366"/>
    </location>
</feature>
<feature type="signal peptide" evidence="2">
    <location>
        <begin position="1"/>
        <end position="19"/>
    </location>
</feature>
<evidence type="ECO:0000256" key="2">
    <source>
        <dbReference type="SAM" id="SignalP"/>
    </source>
</evidence>
<dbReference type="AlphaFoldDB" id="A0A6V7GX60"/>
<dbReference type="OrthoDB" id="7554587at2759"/>
<keyword evidence="4" id="KW-1185">Reference proteome</keyword>
<evidence type="ECO:0000313" key="3">
    <source>
        <dbReference type="EMBL" id="CAD1469675.1"/>
    </source>
</evidence>
<feature type="region of interest" description="Disordered" evidence="1">
    <location>
        <begin position="342"/>
        <end position="400"/>
    </location>
</feature>
<reference evidence="3" key="1">
    <citation type="submission" date="2020-07" db="EMBL/GenBank/DDBJ databases">
        <authorList>
            <person name="Nazaruddin N."/>
        </authorList>
    </citation>
    <scope>NUCLEOTIDE SEQUENCE</scope>
</reference>
<proteinExistence type="predicted"/>